<name>A0A146LSC4_LYGHE</name>
<organism evidence="1">
    <name type="scientific">Lygus hesperus</name>
    <name type="common">Western plant bug</name>
    <dbReference type="NCBI Taxonomy" id="30085"/>
    <lineage>
        <taxon>Eukaryota</taxon>
        <taxon>Metazoa</taxon>
        <taxon>Ecdysozoa</taxon>
        <taxon>Arthropoda</taxon>
        <taxon>Hexapoda</taxon>
        <taxon>Insecta</taxon>
        <taxon>Pterygota</taxon>
        <taxon>Neoptera</taxon>
        <taxon>Paraneoptera</taxon>
        <taxon>Hemiptera</taxon>
        <taxon>Heteroptera</taxon>
        <taxon>Panheteroptera</taxon>
        <taxon>Cimicomorpha</taxon>
        <taxon>Miridae</taxon>
        <taxon>Mirini</taxon>
        <taxon>Lygus</taxon>
    </lineage>
</organism>
<dbReference type="EMBL" id="GDHC01007931">
    <property type="protein sequence ID" value="JAQ10698.1"/>
    <property type="molecule type" value="Transcribed_RNA"/>
</dbReference>
<gene>
    <name evidence="1" type="ORF">g.5419</name>
</gene>
<dbReference type="AlphaFoldDB" id="A0A146LSC4"/>
<sequence length="107" mass="12668">LKVKKLRYLCVRVMSSIGSKLQIPLHQHFNLCNRTQLCGSGGSCVGVKTAWVVRGRYSQVVKLWSTTQRCMGTTERDSHTPKPEREWNVWSYRRQKDYYKPKEYHYN</sequence>
<evidence type="ECO:0000313" key="1">
    <source>
        <dbReference type="EMBL" id="JAQ10698.1"/>
    </source>
</evidence>
<reference evidence="1" key="1">
    <citation type="journal article" date="2016" name="Gigascience">
        <title>De novo construction of an expanded transcriptome assembly for the western tarnished plant bug, Lygus hesperus.</title>
        <authorList>
            <person name="Tassone E.E."/>
            <person name="Geib S.M."/>
            <person name="Hall B."/>
            <person name="Fabrick J.A."/>
            <person name="Brent C.S."/>
            <person name="Hull J.J."/>
        </authorList>
    </citation>
    <scope>NUCLEOTIDE SEQUENCE</scope>
</reference>
<accession>A0A146LSC4</accession>
<proteinExistence type="predicted"/>
<protein>
    <submittedName>
        <fullName evidence="1">Uncharacterized protein</fullName>
    </submittedName>
</protein>
<feature type="non-terminal residue" evidence="1">
    <location>
        <position position="1"/>
    </location>
</feature>